<dbReference type="InterPro" id="IPR001841">
    <property type="entry name" value="Znf_RING"/>
</dbReference>
<dbReference type="OrthoDB" id="8062037at2759"/>
<keyword evidence="5" id="KW-0862">Zinc</keyword>
<keyword evidence="12" id="KW-1185">Reference proteome</keyword>
<dbReference type="InterPro" id="IPR013083">
    <property type="entry name" value="Znf_RING/FYVE/PHD"/>
</dbReference>
<dbReference type="EMBL" id="CM035417">
    <property type="protein sequence ID" value="KAH7422772.1"/>
    <property type="molecule type" value="Genomic_DNA"/>
</dbReference>
<evidence type="ECO:0000313" key="12">
    <source>
        <dbReference type="Proteomes" id="UP000825935"/>
    </source>
</evidence>
<keyword evidence="7" id="KW-0472">Membrane</keyword>
<gene>
    <name evidence="11" type="ORF">KP509_12G024800</name>
</gene>
<dbReference type="PROSITE" id="PS50089">
    <property type="entry name" value="ZF_RING_2"/>
    <property type="match status" value="1"/>
</dbReference>
<keyword evidence="2" id="KW-0812">Transmembrane</keyword>
<accession>A0A8T2TJF6</accession>
<evidence type="ECO:0000256" key="8">
    <source>
        <dbReference type="PROSITE-ProRule" id="PRU00175"/>
    </source>
</evidence>
<protein>
    <recommendedName>
        <fullName evidence="10">RING-type domain-containing protein</fullName>
    </recommendedName>
</protein>
<dbReference type="GO" id="GO:0016020">
    <property type="term" value="C:membrane"/>
    <property type="evidence" value="ECO:0007669"/>
    <property type="project" value="UniProtKB-SubCell"/>
</dbReference>
<dbReference type="Proteomes" id="UP000825935">
    <property type="component" value="Chromosome 12"/>
</dbReference>
<dbReference type="GO" id="GO:0008270">
    <property type="term" value="F:zinc ion binding"/>
    <property type="evidence" value="ECO:0007669"/>
    <property type="project" value="UniProtKB-KW"/>
</dbReference>
<dbReference type="InterPro" id="IPR011016">
    <property type="entry name" value="Znf_RING-CH"/>
</dbReference>
<dbReference type="SMART" id="SM00744">
    <property type="entry name" value="RINGv"/>
    <property type="match status" value="1"/>
</dbReference>
<dbReference type="InterPro" id="IPR051653">
    <property type="entry name" value="E3_ligase_sorting_rcpt"/>
</dbReference>
<dbReference type="PANTHER" id="PTHR47168">
    <property type="entry name" value="RING ZINC FINGER DOMAIN SUPERFAMILY PROTEIN-RELATED"/>
    <property type="match status" value="1"/>
</dbReference>
<keyword evidence="4 8" id="KW-0863">Zinc-finger</keyword>
<keyword evidence="6" id="KW-1133">Transmembrane helix</keyword>
<comment type="subcellular location">
    <subcellularLocation>
        <location evidence="1">Membrane</location>
        <topology evidence="1">Single-pass membrane protein</topology>
    </subcellularLocation>
</comment>
<comment type="caution">
    <text evidence="11">The sequence shown here is derived from an EMBL/GenBank/DDBJ whole genome shotgun (WGS) entry which is preliminary data.</text>
</comment>
<name>A0A8T2TJF6_CERRI</name>
<organism evidence="11 12">
    <name type="scientific">Ceratopteris richardii</name>
    <name type="common">Triangle waterfern</name>
    <dbReference type="NCBI Taxonomy" id="49495"/>
    <lineage>
        <taxon>Eukaryota</taxon>
        <taxon>Viridiplantae</taxon>
        <taxon>Streptophyta</taxon>
        <taxon>Embryophyta</taxon>
        <taxon>Tracheophyta</taxon>
        <taxon>Polypodiopsida</taxon>
        <taxon>Polypodiidae</taxon>
        <taxon>Polypodiales</taxon>
        <taxon>Pteridineae</taxon>
        <taxon>Pteridaceae</taxon>
        <taxon>Parkerioideae</taxon>
        <taxon>Ceratopteris</taxon>
    </lineage>
</organism>
<evidence type="ECO:0000256" key="9">
    <source>
        <dbReference type="SAM" id="MobiDB-lite"/>
    </source>
</evidence>
<dbReference type="SUPFAM" id="SSF57850">
    <property type="entry name" value="RING/U-box"/>
    <property type="match status" value="1"/>
</dbReference>
<evidence type="ECO:0000256" key="4">
    <source>
        <dbReference type="ARBA" id="ARBA00022771"/>
    </source>
</evidence>
<reference evidence="11" key="1">
    <citation type="submission" date="2021-08" db="EMBL/GenBank/DDBJ databases">
        <title>WGS assembly of Ceratopteris richardii.</title>
        <authorList>
            <person name="Marchant D.B."/>
            <person name="Chen G."/>
            <person name="Jenkins J."/>
            <person name="Shu S."/>
            <person name="Leebens-Mack J."/>
            <person name="Grimwood J."/>
            <person name="Schmutz J."/>
            <person name="Soltis P."/>
            <person name="Soltis D."/>
            <person name="Chen Z.-H."/>
        </authorList>
    </citation>
    <scope>NUCLEOTIDE SEQUENCE</scope>
    <source>
        <strain evidence="11">Whitten #5841</strain>
        <tissue evidence="11">Leaf</tissue>
    </source>
</reference>
<dbReference type="Gene3D" id="3.30.40.10">
    <property type="entry name" value="Zinc/RING finger domain, C3HC4 (zinc finger)"/>
    <property type="match status" value="1"/>
</dbReference>
<dbReference type="PANTHER" id="PTHR47168:SF1">
    <property type="entry name" value="OS02G0798600 PROTEIN"/>
    <property type="match status" value="1"/>
</dbReference>
<feature type="region of interest" description="Disordered" evidence="9">
    <location>
        <begin position="157"/>
        <end position="176"/>
    </location>
</feature>
<dbReference type="SMART" id="SM00184">
    <property type="entry name" value="RING"/>
    <property type="match status" value="1"/>
</dbReference>
<evidence type="ECO:0000256" key="6">
    <source>
        <dbReference type="ARBA" id="ARBA00022989"/>
    </source>
</evidence>
<evidence type="ECO:0000256" key="2">
    <source>
        <dbReference type="ARBA" id="ARBA00022692"/>
    </source>
</evidence>
<evidence type="ECO:0000256" key="3">
    <source>
        <dbReference type="ARBA" id="ARBA00022723"/>
    </source>
</evidence>
<evidence type="ECO:0000256" key="5">
    <source>
        <dbReference type="ARBA" id="ARBA00022833"/>
    </source>
</evidence>
<dbReference type="AlphaFoldDB" id="A0A8T2TJF6"/>
<proteinExistence type="predicted"/>
<sequence length="532" mass="58257">MGSNSSRPSASELDPAESSKRCKKNVRSLMVHFLESMSCGASPFWRMDNRMQDSRSASGDWRASLSMLEKSAVNGEHLGSCAWQSSVEALDAKPSAVQSSGSLSAGSCLDFNESTEVENTTRLGYGPRLVNNASSPPLGHRDLFCDTTHRHLSRNWRPQSSFATHTSANDSSSTTDVIRADLSSDYLRSEADGMGAAIEHGGISQMRGLPAFTTEQVIHMNSVELGHLAYSENNANTEVGASSSQVAYSTATSESLQGPHVEAFDVHSELINTSTSVSRGECSGREARRNHGRGLWEALTSVSSRRRRFFPSPVVASEADAPRNLNGGWHIFDSNNVEDNDDLPHEIHSLSSTGSNMRGRAWRTRPQLWGLQQLNDSIEEGSRQSRHCAFGRHPNGHCSCEAFVTEESSTRASISRIVMLAEALFEVLDEIHRQSASLSGSTVLSVAASPAPEAVVESFAIRVHKKSSTFNSSVDQYAECYICLAEYEDGDHIRVLPCCHGFHRSCVDKWLKESHRVCPLCRYNVCEYTTGL</sequence>
<keyword evidence="3" id="KW-0479">Metal-binding</keyword>
<feature type="domain" description="RING-type" evidence="10">
    <location>
        <begin position="480"/>
        <end position="522"/>
    </location>
</feature>
<evidence type="ECO:0000256" key="7">
    <source>
        <dbReference type="ARBA" id="ARBA00023136"/>
    </source>
</evidence>
<dbReference type="FunFam" id="3.30.40.10:FF:000388">
    <property type="entry name" value="Putative RING zinc finger domain superfamily protein"/>
    <property type="match status" value="1"/>
</dbReference>
<evidence type="ECO:0000256" key="1">
    <source>
        <dbReference type="ARBA" id="ARBA00004167"/>
    </source>
</evidence>
<evidence type="ECO:0000259" key="10">
    <source>
        <dbReference type="PROSITE" id="PS50089"/>
    </source>
</evidence>
<dbReference type="Pfam" id="PF13639">
    <property type="entry name" value="zf-RING_2"/>
    <property type="match status" value="1"/>
</dbReference>
<evidence type="ECO:0000313" key="11">
    <source>
        <dbReference type="EMBL" id="KAH7422772.1"/>
    </source>
</evidence>